<dbReference type="Pfam" id="PF14312">
    <property type="entry name" value="FG-GAP_2"/>
    <property type="match status" value="3"/>
</dbReference>
<feature type="non-terminal residue" evidence="2">
    <location>
        <position position="1"/>
    </location>
</feature>
<dbReference type="SUPFAM" id="SSF82171">
    <property type="entry name" value="DPP6 N-terminal domain-like"/>
    <property type="match status" value="1"/>
</dbReference>
<dbReference type="InterPro" id="IPR028994">
    <property type="entry name" value="Integrin_alpha_N"/>
</dbReference>
<dbReference type="Gene3D" id="2.130.10.130">
    <property type="entry name" value="Integrin alpha, N-terminal"/>
    <property type="match status" value="1"/>
</dbReference>
<proteinExistence type="predicted"/>
<keyword evidence="1" id="KW-0732">Signal</keyword>
<dbReference type="InterPro" id="IPR013517">
    <property type="entry name" value="FG-GAP"/>
</dbReference>
<sequence length="268" mass="27106">YSFTDESFSGAALQSIIGHGYSGGKNINQALDSDYFGWSVSLDGNRLAVGAPYGDGSGNGVSASGEVHLYTFSNSTFSGGELAATIGHGYSGATNGFNQTLDTNDNLGAAVSLDGNRLAVGARLDDGSGNSRTYSGAAYLYTFSDSAFSGGALDAVIGHGYTGGKNVSQSLDTSDYFGFGISLDGNRLAVGAPFGDGYNNGRSSSGEVYLYTAESSSDSVSSAVFATNSSSDSTITPTTITTLLSAATNVVLQANNDITVSAAVTANN</sequence>
<dbReference type="AlphaFoldDB" id="A0A382XTK7"/>
<reference evidence="2" key="1">
    <citation type="submission" date="2018-05" db="EMBL/GenBank/DDBJ databases">
        <authorList>
            <person name="Lanie J.A."/>
            <person name="Ng W.-L."/>
            <person name="Kazmierczak K.M."/>
            <person name="Andrzejewski T.M."/>
            <person name="Davidsen T.M."/>
            <person name="Wayne K.J."/>
            <person name="Tettelin H."/>
            <person name="Glass J.I."/>
            <person name="Rusch D."/>
            <person name="Podicherti R."/>
            <person name="Tsui H.-C.T."/>
            <person name="Winkler M.E."/>
        </authorList>
    </citation>
    <scope>NUCLEOTIDE SEQUENCE</scope>
</reference>
<name>A0A382XTK7_9ZZZZ</name>
<gene>
    <name evidence="2" type="ORF">METZ01_LOCUS427167</name>
</gene>
<dbReference type="EMBL" id="UINC01170324">
    <property type="protein sequence ID" value="SVD74313.1"/>
    <property type="molecule type" value="Genomic_DNA"/>
</dbReference>
<feature type="non-terminal residue" evidence="2">
    <location>
        <position position="268"/>
    </location>
</feature>
<dbReference type="PANTHER" id="PTHR36220:SF1">
    <property type="entry name" value="GAMMA TUBULIN COMPLEX COMPONENT C-TERMINAL DOMAIN-CONTAINING PROTEIN"/>
    <property type="match status" value="1"/>
</dbReference>
<accession>A0A382XTK7</accession>
<protein>
    <submittedName>
        <fullName evidence="2">Uncharacterized protein</fullName>
    </submittedName>
</protein>
<evidence type="ECO:0000313" key="2">
    <source>
        <dbReference type="EMBL" id="SVD74313.1"/>
    </source>
</evidence>
<organism evidence="2">
    <name type="scientific">marine metagenome</name>
    <dbReference type="NCBI Taxonomy" id="408172"/>
    <lineage>
        <taxon>unclassified sequences</taxon>
        <taxon>metagenomes</taxon>
        <taxon>ecological metagenomes</taxon>
    </lineage>
</organism>
<evidence type="ECO:0000256" key="1">
    <source>
        <dbReference type="ARBA" id="ARBA00022729"/>
    </source>
</evidence>
<dbReference type="PANTHER" id="PTHR36220">
    <property type="entry name" value="UNNAMED PRODUCT"/>
    <property type="match status" value="1"/>
</dbReference>